<name>A0AAD7TF84_9APHY</name>
<reference evidence="2" key="1">
    <citation type="submission" date="2022-11" db="EMBL/GenBank/DDBJ databases">
        <title>Genome Sequence of Cubamyces cubensis.</title>
        <authorList>
            <person name="Buettner E."/>
        </authorList>
    </citation>
    <scope>NUCLEOTIDE SEQUENCE</scope>
    <source>
        <strain evidence="2">MPL-01</strain>
    </source>
</reference>
<evidence type="ECO:0000313" key="2">
    <source>
        <dbReference type="EMBL" id="KAJ8454526.1"/>
    </source>
</evidence>
<gene>
    <name evidence="2" type="ORF">ONZ51_g12976</name>
</gene>
<proteinExistence type="predicted"/>
<feature type="region of interest" description="Disordered" evidence="1">
    <location>
        <begin position="35"/>
        <end position="70"/>
    </location>
</feature>
<organism evidence="2 3">
    <name type="scientific">Trametes cubensis</name>
    <dbReference type="NCBI Taxonomy" id="1111947"/>
    <lineage>
        <taxon>Eukaryota</taxon>
        <taxon>Fungi</taxon>
        <taxon>Dikarya</taxon>
        <taxon>Basidiomycota</taxon>
        <taxon>Agaricomycotina</taxon>
        <taxon>Agaricomycetes</taxon>
        <taxon>Polyporales</taxon>
        <taxon>Polyporaceae</taxon>
        <taxon>Trametes</taxon>
    </lineage>
</organism>
<evidence type="ECO:0000313" key="3">
    <source>
        <dbReference type="Proteomes" id="UP001215151"/>
    </source>
</evidence>
<keyword evidence="3" id="KW-1185">Reference proteome</keyword>
<comment type="caution">
    <text evidence="2">The sequence shown here is derived from an EMBL/GenBank/DDBJ whole genome shotgun (WGS) entry which is preliminary data.</text>
</comment>
<dbReference type="EMBL" id="JAPEVG010000948">
    <property type="protein sequence ID" value="KAJ8454526.1"/>
    <property type="molecule type" value="Genomic_DNA"/>
</dbReference>
<dbReference type="Gene3D" id="3.30.70.1060">
    <property type="entry name" value="Dimeric alpha+beta barrel"/>
    <property type="match status" value="1"/>
</dbReference>
<dbReference type="AlphaFoldDB" id="A0AAD7TF84"/>
<evidence type="ECO:0008006" key="4">
    <source>
        <dbReference type="Google" id="ProtNLM"/>
    </source>
</evidence>
<evidence type="ECO:0000256" key="1">
    <source>
        <dbReference type="SAM" id="MobiDB-lite"/>
    </source>
</evidence>
<dbReference type="Proteomes" id="UP001215151">
    <property type="component" value="Unassembled WGS sequence"/>
</dbReference>
<sequence length="135" mass="14521">MHRRSALVCTISRVEMVKVPPEHPTPGERRLESLFGTARATERRTANRSPWSPGPTAQIGEGEAGGGLLPPSVLARSPGAADQVCGGFLIVKAESIGAVWALIKADVFWTSGEVWDREKVIVAPAYIVMPEAKFD</sequence>
<accession>A0AAD7TF84</accession>
<protein>
    <recommendedName>
        <fullName evidence="4">YCII-related domain-containing protein</fullName>
    </recommendedName>
</protein>